<dbReference type="InterPro" id="IPR058912">
    <property type="entry name" value="HTH_animal"/>
</dbReference>
<dbReference type="PROSITE" id="PS50878">
    <property type="entry name" value="RT_POL"/>
    <property type="match status" value="1"/>
</dbReference>
<protein>
    <recommendedName>
        <fullName evidence="2">Reverse transcriptase domain-containing protein</fullName>
    </recommendedName>
</protein>
<dbReference type="Proteomes" id="UP000663848">
    <property type="component" value="Unassembled WGS sequence"/>
</dbReference>
<proteinExistence type="predicted"/>
<reference evidence="4" key="1">
    <citation type="submission" date="2021-02" db="EMBL/GenBank/DDBJ databases">
        <authorList>
            <person name="Nowell W R."/>
        </authorList>
    </citation>
    <scope>NUCLEOTIDE SEQUENCE</scope>
</reference>
<dbReference type="Pfam" id="PF26215">
    <property type="entry name" value="HTH_animal"/>
    <property type="match status" value="1"/>
</dbReference>
<dbReference type="EMBL" id="CAJOBR010003578">
    <property type="protein sequence ID" value="CAF4743592.1"/>
    <property type="molecule type" value="Genomic_DNA"/>
</dbReference>
<feature type="domain" description="Reverse transcriptase" evidence="2">
    <location>
        <begin position="291"/>
        <end position="538"/>
    </location>
</feature>
<comment type="caution">
    <text evidence="4">The sequence shown here is derived from an EMBL/GenBank/DDBJ whole genome shotgun (WGS) entry which is preliminary data.</text>
</comment>
<evidence type="ECO:0000313" key="3">
    <source>
        <dbReference type="EMBL" id="CAF3427199.1"/>
    </source>
</evidence>
<name>A0A821L0I8_9BILA</name>
<evidence type="ECO:0000313" key="4">
    <source>
        <dbReference type="EMBL" id="CAF4743592.1"/>
    </source>
</evidence>
<dbReference type="PANTHER" id="PTHR21301">
    <property type="entry name" value="REVERSE TRANSCRIPTASE"/>
    <property type="match status" value="1"/>
</dbReference>
<dbReference type="InterPro" id="IPR000477">
    <property type="entry name" value="RT_dom"/>
</dbReference>
<dbReference type="EMBL" id="CAJNYT010001723">
    <property type="protein sequence ID" value="CAF3427199.1"/>
    <property type="molecule type" value="Genomic_DNA"/>
</dbReference>
<feature type="coiled-coil region" evidence="1">
    <location>
        <begin position="37"/>
        <end position="76"/>
    </location>
</feature>
<dbReference type="PANTHER" id="PTHR21301:SF10">
    <property type="entry name" value="REVERSE TRANSCRIPTASE DOMAIN-CONTAINING PROTEIN"/>
    <property type="match status" value="1"/>
</dbReference>
<organism evidence="4 5">
    <name type="scientific">Rotaria socialis</name>
    <dbReference type="NCBI Taxonomy" id="392032"/>
    <lineage>
        <taxon>Eukaryota</taxon>
        <taxon>Metazoa</taxon>
        <taxon>Spiralia</taxon>
        <taxon>Gnathifera</taxon>
        <taxon>Rotifera</taxon>
        <taxon>Eurotatoria</taxon>
        <taxon>Bdelloidea</taxon>
        <taxon>Philodinida</taxon>
        <taxon>Philodinidae</taxon>
        <taxon>Rotaria</taxon>
    </lineage>
</organism>
<keyword evidence="1" id="KW-0175">Coiled coil</keyword>
<dbReference type="Proteomes" id="UP000663872">
    <property type="component" value="Unassembled WGS sequence"/>
</dbReference>
<gene>
    <name evidence="3" type="ORF">GRG538_LOCUS12316</name>
    <name evidence="4" type="ORF">QYT958_LOCUS20500</name>
</gene>
<evidence type="ECO:0000256" key="1">
    <source>
        <dbReference type="SAM" id="Coils"/>
    </source>
</evidence>
<dbReference type="AlphaFoldDB" id="A0A821L0I8"/>
<accession>A0A821L0I8</accession>
<sequence length="718" mass="84466">MPPPSLNIFDKLQLYAKQLQPDDKHLSSLREQRKNVLRKTKLELTTLMRQAKMIELEQANKEYDALKKDLPKHLCESHDTICHGVRNQRKLTHALSRYHPEHLKGKIHPHFTRLSFPPQANNKAYVLKDTEAQVLNLGPKFVPPAPEQVLERLPKEIKIMQEKVSEAWRKVTKTIGREPPIVKTFCDRIENEIRKTVETEKTEKPKNSILKSTVTLFQKLQKQKKVIFRQRDKSKVFHIDNPENYIEKPTTYMSRTNAYIEISTSPLREMIEQTDKFLRNLVTKKQMPQSMLDRLRPSRTESELPHLYYNPKDHKLGEPLRPIVSGMKSPLSKIASFLDRLIRPLFDKHTPYALSNSIIFLKHLKQFKTTSKTNLYTFDITDLYTMIPQKEAVLVICEFLGRHGYRKVQGLTINTIKEMFMHILENSYFVLQLPGLKPKFYRQIKGGAMGSACTQILADIYVRKWENEFVQQQKKQGELYLRFRDDVFLTKRLPQEQIKIFLSEINKKDPNLAITWEGGKTVDYLDVTTTIEIPNFRTKVFRKLAAQPYVLPFHSSHPIHIKRNIPYAAALRATRICSHSEDLRSELEKIRITLLLNKYPPRFIDKHIGRFFQDVTEQRTSDLLLGERHQAYRERTLEPEWKKKEKRKIEFGKDILLHFTYTPSLAHFGSRFHQIWQEIFEDTPLDDIPVMYANRVSDSLRHLLVKKRPSKEAIKLLP</sequence>
<evidence type="ECO:0000313" key="5">
    <source>
        <dbReference type="Proteomes" id="UP000663848"/>
    </source>
</evidence>
<evidence type="ECO:0000259" key="2">
    <source>
        <dbReference type="PROSITE" id="PS50878"/>
    </source>
</evidence>